<comment type="caution">
    <text evidence="2">The sequence shown here is derived from an EMBL/GenBank/DDBJ whole genome shotgun (WGS) entry which is preliminary data.</text>
</comment>
<keyword evidence="1" id="KW-0812">Transmembrane</keyword>
<evidence type="ECO:0000313" key="2">
    <source>
        <dbReference type="EMBL" id="TDF93573.1"/>
    </source>
</evidence>
<reference evidence="2 3" key="1">
    <citation type="submission" date="2019-03" db="EMBL/GenBank/DDBJ databases">
        <title>This is whole genome sequence of Paenibacillus sp MS74 strain.</title>
        <authorList>
            <person name="Trinh H.N."/>
        </authorList>
    </citation>
    <scope>NUCLEOTIDE SEQUENCE [LARGE SCALE GENOMIC DNA]</scope>
    <source>
        <strain evidence="2 3">MS74</strain>
    </source>
</reference>
<feature type="transmembrane region" description="Helical" evidence="1">
    <location>
        <begin position="139"/>
        <end position="158"/>
    </location>
</feature>
<feature type="transmembrane region" description="Helical" evidence="1">
    <location>
        <begin position="341"/>
        <end position="360"/>
    </location>
</feature>
<feature type="transmembrane region" description="Helical" evidence="1">
    <location>
        <begin position="164"/>
        <end position="183"/>
    </location>
</feature>
<accession>A0A4R5KEA8</accession>
<sequence>MQPKNPITALLLSFIPGLGHLYLNRKGRAFLYGTGFFGPLLLLFLLGVAGELRHADGPVALLLIVAFLSGALNMIDMVLHLVKRREPYPEYGPQPSYQPPGPAAYPYEPQRGGDSIFTVLLSFIPGLGHFQLGLMQRGLTFMIAFFGATIMIIFVAALTHQNGFLVFLGVLPIIWIYCLFDCVQQLNRKRQGEPLVDQTIFEDFQEHRMTGKKNKMIAILLSVVPGAGHMYLGLQKRGLQLMAAFLFCVYIMDMLRLTLFLFIIPILWFYSFFDALQQISRHDRGEALEDTPFVDWLINHQKWVGIVLLALGLYYITDEVLLRALDRLFPKERISFLFRQYFQTFVVSVILIGGGLRLLLGSRRRKGDQP</sequence>
<evidence type="ECO:0000313" key="3">
    <source>
        <dbReference type="Proteomes" id="UP000295636"/>
    </source>
</evidence>
<dbReference type="Proteomes" id="UP000295636">
    <property type="component" value="Unassembled WGS sequence"/>
</dbReference>
<protein>
    <recommendedName>
        <fullName evidence="4">Multi-TM2 domain-containing protein</fullName>
    </recommendedName>
</protein>
<dbReference type="AlphaFoldDB" id="A0A4R5KEA8"/>
<evidence type="ECO:0000256" key="1">
    <source>
        <dbReference type="SAM" id="Phobius"/>
    </source>
</evidence>
<dbReference type="EMBL" id="SMRT01000016">
    <property type="protein sequence ID" value="TDF93573.1"/>
    <property type="molecule type" value="Genomic_DNA"/>
</dbReference>
<proteinExistence type="predicted"/>
<keyword evidence="1" id="KW-0472">Membrane</keyword>
<keyword evidence="1" id="KW-1133">Transmembrane helix</keyword>
<gene>
    <name evidence="2" type="ORF">E1757_26980</name>
</gene>
<feature type="transmembrane region" description="Helical" evidence="1">
    <location>
        <begin position="254"/>
        <end position="273"/>
    </location>
</feature>
<dbReference type="RefSeq" id="WP_133234058.1">
    <property type="nucleotide sequence ID" value="NZ_SMRT01000016.1"/>
</dbReference>
<feature type="transmembrane region" description="Helical" evidence="1">
    <location>
        <begin position="60"/>
        <end position="82"/>
    </location>
</feature>
<feature type="transmembrane region" description="Helical" evidence="1">
    <location>
        <begin position="29"/>
        <end position="48"/>
    </location>
</feature>
<name>A0A4R5KEA8_9BACL</name>
<feature type="transmembrane region" description="Helical" evidence="1">
    <location>
        <begin position="216"/>
        <end position="234"/>
    </location>
</feature>
<dbReference type="OrthoDB" id="82335at2"/>
<keyword evidence="3" id="KW-1185">Reference proteome</keyword>
<feature type="transmembrane region" description="Helical" evidence="1">
    <location>
        <begin position="303"/>
        <end position="321"/>
    </location>
</feature>
<evidence type="ECO:0008006" key="4">
    <source>
        <dbReference type="Google" id="ProtNLM"/>
    </source>
</evidence>
<organism evidence="2 3">
    <name type="scientific">Paenibacillus piri</name>
    <dbReference type="NCBI Taxonomy" id="2547395"/>
    <lineage>
        <taxon>Bacteria</taxon>
        <taxon>Bacillati</taxon>
        <taxon>Bacillota</taxon>
        <taxon>Bacilli</taxon>
        <taxon>Bacillales</taxon>
        <taxon>Paenibacillaceae</taxon>
        <taxon>Paenibacillus</taxon>
    </lineage>
</organism>